<evidence type="ECO:0000313" key="4">
    <source>
        <dbReference type="Proteomes" id="UP000001399"/>
    </source>
</evidence>
<dbReference type="InterPro" id="IPR003746">
    <property type="entry name" value="DUF167"/>
</dbReference>
<evidence type="ECO:0000313" key="3">
    <source>
        <dbReference type="EMBL" id="ADP72699.1"/>
    </source>
</evidence>
<keyword evidence="4" id="KW-1185">Reference proteome</keyword>
<dbReference type="HOGENOM" id="CLU_130694_3_0_5"/>
<dbReference type="SUPFAM" id="SSF69786">
    <property type="entry name" value="YggU-like"/>
    <property type="match status" value="1"/>
</dbReference>
<dbReference type="HAMAP" id="MF_00634">
    <property type="entry name" value="UPF0235"/>
    <property type="match status" value="1"/>
</dbReference>
<dbReference type="PANTHER" id="PTHR13420">
    <property type="entry name" value="UPF0235 PROTEIN C15ORF40"/>
    <property type="match status" value="1"/>
</dbReference>
<sequence length="123" mass="12631">MRPERTGSGPMDLPATAKPDGVLLHVRLTPKASSARVAGVEAFDGKPVLKAYVTTPPEDGKANAALVVLVASWLGVPKSSVSMAAGQKSRLKTVAVAGKADDLLAKIAICLDVAAKKEGERDG</sequence>
<dbReference type="SMART" id="SM01152">
    <property type="entry name" value="DUF167"/>
    <property type="match status" value="1"/>
</dbReference>
<proteinExistence type="inferred from homology"/>
<dbReference type="NCBIfam" id="TIGR00251">
    <property type="entry name" value="DUF167 family protein"/>
    <property type="match status" value="1"/>
</dbReference>
<dbReference type="EMBL" id="CP002292">
    <property type="protein sequence ID" value="ADP72699.1"/>
    <property type="molecule type" value="Genomic_DNA"/>
</dbReference>
<protein>
    <recommendedName>
        <fullName evidence="2">UPF0235 protein Rvan_3519</fullName>
    </recommendedName>
</protein>
<dbReference type="Gene3D" id="3.30.1200.10">
    <property type="entry name" value="YggU-like"/>
    <property type="match status" value="1"/>
</dbReference>
<gene>
    <name evidence="3" type="ordered locus">Rvan_3519</name>
</gene>
<dbReference type="KEGG" id="rva:Rvan_3519"/>
<reference evidence="4" key="1">
    <citation type="journal article" date="2011" name="J. Bacteriol.">
        <title>Genome sequences of eight morphologically diverse alphaproteobacteria.</title>
        <authorList>
            <consortium name="US DOE Joint Genome Institute"/>
            <person name="Brown P.J."/>
            <person name="Kysela D.T."/>
            <person name="Buechlein A."/>
            <person name="Hemmerich C."/>
            <person name="Brun Y.V."/>
        </authorList>
    </citation>
    <scope>NUCLEOTIDE SEQUENCE [LARGE SCALE GENOMIC DNA]</scope>
    <source>
        <strain evidence="4">ATCC 17100 / ATH 3.1.1 / DSM 162 / LMG 4299</strain>
    </source>
</reference>
<dbReference type="STRING" id="648757.Rvan_3519"/>
<dbReference type="InterPro" id="IPR036591">
    <property type="entry name" value="YggU-like_sf"/>
</dbReference>
<evidence type="ECO:0000256" key="1">
    <source>
        <dbReference type="ARBA" id="ARBA00010364"/>
    </source>
</evidence>
<name>E3I450_RHOVT</name>
<dbReference type="GO" id="GO:0005737">
    <property type="term" value="C:cytoplasm"/>
    <property type="evidence" value="ECO:0007669"/>
    <property type="project" value="TreeGrafter"/>
</dbReference>
<evidence type="ECO:0000256" key="2">
    <source>
        <dbReference type="HAMAP-Rule" id="MF_00634"/>
    </source>
</evidence>
<accession>E3I450</accession>
<dbReference type="AlphaFoldDB" id="E3I450"/>
<comment type="similarity">
    <text evidence="1 2">Belongs to the UPF0235 family.</text>
</comment>
<dbReference type="Proteomes" id="UP000001399">
    <property type="component" value="Chromosome"/>
</dbReference>
<dbReference type="Pfam" id="PF02594">
    <property type="entry name" value="DUF167"/>
    <property type="match status" value="1"/>
</dbReference>
<organism evidence="3 4">
    <name type="scientific">Rhodomicrobium vannielii (strain ATCC 17100 / DSM 162 / LMG 4299 / NCIMB 10020 / ATH 3.1.1)</name>
    <dbReference type="NCBI Taxonomy" id="648757"/>
    <lineage>
        <taxon>Bacteria</taxon>
        <taxon>Pseudomonadati</taxon>
        <taxon>Pseudomonadota</taxon>
        <taxon>Alphaproteobacteria</taxon>
        <taxon>Hyphomicrobiales</taxon>
        <taxon>Hyphomicrobiaceae</taxon>
        <taxon>Rhodomicrobium</taxon>
    </lineage>
</organism>
<dbReference type="eggNOG" id="COG1872">
    <property type="taxonomic scope" value="Bacteria"/>
</dbReference>
<dbReference type="PANTHER" id="PTHR13420:SF7">
    <property type="entry name" value="UPF0235 PROTEIN C15ORF40"/>
    <property type="match status" value="1"/>
</dbReference>